<evidence type="ECO:0000313" key="2">
    <source>
        <dbReference type="Proteomes" id="UP000486351"/>
    </source>
</evidence>
<reference evidence="1 2" key="1">
    <citation type="submission" date="2018-09" db="EMBL/GenBank/DDBJ databases">
        <title>Genomic investigation of the strawberry pathogen Phytophthora fragariae indicates pathogenicity is determined by transcriptional variation in three key races.</title>
        <authorList>
            <person name="Adams T.M."/>
            <person name="Armitage A.D."/>
            <person name="Sobczyk M.K."/>
            <person name="Bates H.J."/>
            <person name="Dunwell J.M."/>
            <person name="Nellist C.F."/>
            <person name="Harrison R.J."/>
        </authorList>
    </citation>
    <scope>NUCLEOTIDE SEQUENCE [LARGE SCALE GENOMIC DNA]</scope>
    <source>
        <strain evidence="1 2">NOV-77</strain>
    </source>
</reference>
<dbReference type="Proteomes" id="UP000486351">
    <property type="component" value="Unassembled WGS sequence"/>
</dbReference>
<name>A0A6G0RBV9_9STRA</name>
<proteinExistence type="predicted"/>
<dbReference type="AlphaFoldDB" id="A0A6G0RBV9"/>
<accession>A0A6G0RBV9</accession>
<gene>
    <name evidence="1" type="ORF">PF008_g16603</name>
</gene>
<protein>
    <submittedName>
        <fullName evidence="1">Uncharacterized protein</fullName>
    </submittedName>
</protein>
<evidence type="ECO:0000313" key="1">
    <source>
        <dbReference type="EMBL" id="KAE9326596.1"/>
    </source>
</evidence>
<sequence length="87" mass="9573">MKPRFIGCTTAVVLGGNLCTLTCVSSTGVVVRRYIVDKQQHLSVLLRHALIQLFEPLAIPRRVHPCLRRVGVCGADFSKDVAASQRE</sequence>
<organism evidence="1 2">
    <name type="scientific">Phytophthora fragariae</name>
    <dbReference type="NCBI Taxonomy" id="53985"/>
    <lineage>
        <taxon>Eukaryota</taxon>
        <taxon>Sar</taxon>
        <taxon>Stramenopiles</taxon>
        <taxon>Oomycota</taxon>
        <taxon>Peronosporomycetes</taxon>
        <taxon>Peronosporales</taxon>
        <taxon>Peronosporaceae</taxon>
        <taxon>Phytophthora</taxon>
    </lineage>
</organism>
<comment type="caution">
    <text evidence="1">The sequence shown here is derived from an EMBL/GenBank/DDBJ whole genome shotgun (WGS) entry which is preliminary data.</text>
</comment>
<dbReference type="EMBL" id="QXFY01001150">
    <property type="protein sequence ID" value="KAE9326596.1"/>
    <property type="molecule type" value="Genomic_DNA"/>
</dbReference>